<keyword evidence="1" id="KW-0812">Transmembrane</keyword>
<reference evidence="2 3" key="1">
    <citation type="submission" date="2018-08" db="EMBL/GenBank/DDBJ databases">
        <title>Meiothermus granaticius genome AF-68 sequencing project.</title>
        <authorList>
            <person name="Da Costa M.S."/>
            <person name="Albuquerque L."/>
            <person name="Raposo P."/>
            <person name="Froufe H.J.C."/>
            <person name="Barroso C.S."/>
            <person name="Egas C."/>
        </authorList>
    </citation>
    <scope>NUCLEOTIDE SEQUENCE [LARGE SCALE GENOMIC DNA]</scope>
    <source>
        <strain evidence="2 3">AF-68</strain>
    </source>
</reference>
<evidence type="ECO:0000313" key="3">
    <source>
        <dbReference type="Proteomes" id="UP000266178"/>
    </source>
</evidence>
<dbReference type="Proteomes" id="UP000266178">
    <property type="component" value="Unassembled WGS sequence"/>
</dbReference>
<feature type="transmembrane region" description="Helical" evidence="1">
    <location>
        <begin position="35"/>
        <end position="52"/>
    </location>
</feature>
<sequence length="65" mass="7261">MEALVKIGFLLAFLTIVGGLIYRTVQNGEHLDPTWAAVLGSLIAAISSFRSMQRRKQRKKEEEDG</sequence>
<dbReference type="RefSeq" id="WP_119358617.1">
    <property type="nucleotide sequence ID" value="NZ_BJXM01000035.1"/>
</dbReference>
<organism evidence="2 3">
    <name type="scientific">Meiothermus granaticius NBRC 107808</name>
    <dbReference type="NCBI Taxonomy" id="1227551"/>
    <lineage>
        <taxon>Bacteria</taxon>
        <taxon>Thermotogati</taxon>
        <taxon>Deinococcota</taxon>
        <taxon>Deinococci</taxon>
        <taxon>Thermales</taxon>
        <taxon>Thermaceae</taxon>
        <taxon>Meiothermus</taxon>
    </lineage>
</organism>
<comment type="caution">
    <text evidence="2">The sequence shown here is derived from an EMBL/GenBank/DDBJ whole genome shotgun (WGS) entry which is preliminary data.</text>
</comment>
<keyword evidence="1" id="KW-1133">Transmembrane helix</keyword>
<evidence type="ECO:0000313" key="2">
    <source>
        <dbReference type="EMBL" id="RIH90679.1"/>
    </source>
</evidence>
<accession>A0A399F5X9</accession>
<evidence type="ECO:0000256" key="1">
    <source>
        <dbReference type="SAM" id="Phobius"/>
    </source>
</evidence>
<proteinExistence type="predicted"/>
<protein>
    <submittedName>
        <fullName evidence="2">Uncharacterized protein</fullName>
    </submittedName>
</protein>
<name>A0A399F5X9_9DEIN</name>
<dbReference type="AlphaFoldDB" id="A0A399F5X9"/>
<gene>
    <name evidence="2" type="ORF">Mgrana_03191</name>
</gene>
<dbReference type="EMBL" id="QWLB01000075">
    <property type="protein sequence ID" value="RIH90679.1"/>
    <property type="molecule type" value="Genomic_DNA"/>
</dbReference>
<keyword evidence="3" id="KW-1185">Reference proteome</keyword>
<keyword evidence="1" id="KW-0472">Membrane</keyword>